<evidence type="ECO:0000256" key="1">
    <source>
        <dbReference type="SAM" id="MobiDB-lite"/>
    </source>
</evidence>
<dbReference type="SUPFAM" id="SSF46565">
    <property type="entry name" value="Chaperone J-domain"/>
    <property type="match status" value="1"/>
</dbReference>
<dbReference type="Pfam" id="PF00226">
    <property type="entry name" value="DnaJ"/>
    <property type="match status" value="1"/>
</dbReference>
<feature type="domain" description="J" evidence="2">
    <location>
        <begin position="10"/>
        <end position="78"/>
    </location>
</feature>
<dbReference type="EMBL" id="ML976983">
    <property type="protein sequence ID" value="KAF1960433.1"/>
    <property type="molecule type" value="Genomic_DNA"/>
</dbReference>
<name>A0A6A5U5J9_9PLEO</name>
<dbReference type="CDD" id="cd06257">
    <property type="entry name" value="DnaJ"/>
    <property type="match status" value="1"/>
</dbReference>
<proteinExistence type="predicted"/>
<sequence length="436" mass="49666">MPPTLPKDPTYYEILEIKPTAIPQVIGKQYKKMKHIYDPSRLDQPLTQRRLKELSKAVELAYKVLLNKETRAEYDRFLAAKSRADRPFGTRTPQQAFTFKDGRFEIEVHVGPRFRSFVQDVFSNMWVDEDRIRLRIELEKVDVAITGEAAKDIHLVVNRTPETCLVSEVESYFKCKTSSLGLKNLLNITVIADLTTGDDQESFSWEFDFNVDTPKCIPPDGVVKYAISQSYFFPWIELDGEIYLNDGLQPQRAILEDRDMWPKLDIEMLDIGDEASCDFQCEAGTVCRATAFGFKRPQSKTGSDDDESRKITYKRPTARANGGIPIRPLKRTAVEANLDSRDDHPSQRPHLSGGVHPVAPWNNPPVVDTGVNPFYNPSLVPAGLRGSARSHRSSASGNFHPQGLRDHIPNFNMLYRPPYWDRAYTKEKVEMGLSKR</sequence>
<dbReference type="OrthoDB" id="445556at2759"/>
<feature type="region of interest" description="Disordered" evidence="1">
    <location>
        <begin position="385"/>
        <end position="406"/>
    </location>
</feature>
<dbReference type="AlphaFoldDB" id="A0A6A5U5J9"/>
<dbReference type="InterPro" id="IPR001623">
    <property type="entry name" value="DnaJ_domain"/>
</dbReference>
<keyword evidence="4" id="KW-1185">Reference proteome</keyword>
<evidence type="ECO:0000313" key="3">
    <source>
        <dbReference type="EMBL" id="KAF1960433.1"/>
    </source>
</evidence>
<gene>
    <name evidence="3" type="ORF">CC80DRAFT_544878</name>
</gene>
<dbReference type="InterPro" id="IPR036869">
    <property type="entry name" value="J_dom_sf"/>
</dbReference>
<evidence type="ECO:0000313" key="4">
    <source>
        <dbReference type="Proteomes" id="UP000800035"/>
    </source>
</evidence>
<dbReference type="Proteomes" id="UP000800035">
    <property type="component" value="Unassembled WGS sequence"/>
</dbReference>
<organism evidence="3 4">
    <name type="scientific">Byssothecium circinans</name>
    <dbReference type="NCBI Taxonomy" id="147558"/>
    <lineage>
        <taxon>Eukaryota</taxon>
        <taxon>Fungi</taxon>
        <taxon>Dikarya</taxon>
        <taxon>Ascomycota</taxon>
        <taxon>Pezizomycotina</taxon>
        <taxon>Dothideomycetes</taxon>
        <taxon>Pleosporomycetidae</taxon>
        <taxon>Pleosporales</taxon>
        <taxon>Massarineae</taxon>
        <taxon>Massarinaceae</taxon>
        <taxon>Byssothecium</taxon>
    </lineage>
</organism>
<feature type="region of interest" description="Disordered" evidence="1">
    <location>
        <begin position="295"/>
        <end position="363"/>
    </location>
</feature>
<dbReference type="PROSITE" id="PS50076">
    <property type="entry name" value="DNAJ_2"/>
    <property type="match status" value="1"/>
</dbReference>
<dbReference type="Gene3D" id="1.10.287.110">
    <property type="entry name" value="DnaJ domain"/>
    <property type="match status" value="1"/>
</dbReference>
<protein>
    <recommendedName>
        <fullName evidence="2">J domain-containing protein</fullName>
    </recommendedName>
</protein>
<feature type="compositionally biased region" description="Low complexity" evidence="1">
    <location>
        <begin position="385"/>
        <end position="397"/>
    </location>
</feature>
<evidence type="ECO:0000259" key="2">
    <source>
        <dbReference type="PROSITE" id="PS50076"/>
    </source>
</evidence>
<accession>A0A6A5U5J9</accession>
<reference evidence="3" key="1">
    <citation type="journal article" date="2020" name="Stud. Mycol.">
        <title>101 Dothideomycetes genomes: a test case for predicting lifestyles and emergence of pathogens.</title>
        <authorList>
            <person name="Haridas S."/>
            <person name="Albert R."/>
            <person name="Binder M."/>
            <person name="Bloem J."/>
            <person name="Labutti K."/>
            <person name="Salamov A."/>
            <person name="Andreopoulos B."/>
            <person name="Baker S."/>
            <person name="Barry K."/>
            <person name="Bills G."/>
            <person name="Bluhm B."/>
            <person name="Cannon C."/>
            <person name="Castanera R."/>
            <person name="Culley D."/>
            <person name="Daum C."/>
            <person name="Ezra D."/>
            <person name="Gonzalez J."/>
            <person name="Henrissat B."/>
            <person name="Kuo A."/>
            <person name="Liang C."/>
            <person name="Lipzen A."/>
            <person name="Lutzoni F."/>
            <person name="Magnuson J."/>
            <person name="Mondo S."/>
            <person name="Nolan M."/>
            <person name="Ohm R."/>
            <person name="Pangilinan J."/>
            <person name="Park H.-J."/>
            <person name="Ramirez L."/>
            <person name="Alfaro M."/>
            <person name="Sun H."/>
            <person name="Tritt A."/>
            <person name="Yoshinaga Y."/>
            <person name="Zwiers L.-H."/>
            <person name="Turgeon B."/>
            <person name="Goodwin S."/>
            <person name="Spatafora J."/>
            <person name="Crous P."/>
            <person name="Grigoriev I."/>
        </authorList>
    </citation>
    <scope>NUCLEOTIDE SEQUENCE</scope>
    <source>
        <strain evidence="3">CBS 675.92</strain>
    </source>
</reference>